<gene>
    <name evidence="16" type="ORF">IFDJLNFL_2380</name>
    <name evidence="17" type="ORF">MTDSW087_04468</name>
</gene>
<dbReference type="GO" id="GO:0005886">
    <property type="term" value="C:plasma membrane"/>
    <property type="evidence" value="ECO:0007669"/>
    <property type="project" value="UniProtKB-SubCell"/>
</dbReference>
<feature type="transmembrane region" description="Helical" evidence="15">
    <location>
        <begin position="20"/>
        <end position="38"/>
    </location>
</feature>
<keyword evidence="5" id="KW-0475">Mercuric resistance</keyword>
<comment type="function">
    <text evidence="14">Involved in mercury resistance. Probably transfers a mercuric ion from the periplasmic Hg(2+)-binding protein MerP to the cytoplasmic mercuric reductase MerA.</text>
</comment>
<evidence type="ECO:0000256" key="15">
    <source>
        <dbReference type="SAM" id="Phobius"/>
    </source>
</evidence>
<evidence type="ECO:0000313" key="16">
    <source>
        <dbReference type="EMBL" id="GJD56483.1"/>
    </source>
</evidence>
<dbReference type="GO" id="GO:0015097">
    <property type="term" value="F:mercury ion transmembrane transporter activity"/>
    <property type="evidence" value="ECO:0007669"/>
    <property type="project" value="InterPro"/>
</dbReference>
<evidence type="ECO:0000256" key="5">
    <source>
        <dbReference type="ARBA" id="ARBA00022466"/>
    </source>
</evidence>
<evidence type="ECO:0000313" key="17">
    <source>
        <dbReference type="EMBL" id="VUF14743.1"/>
    </source>
</evidence>
<sequence>MTVRTVTEPTEEPDRSTVSTGWLAGLGTLFGMGALAASSCCALPVALVGLGATGTVLGGLSLLTNLRPFLLGGGVLALLVAWGLLVRSRATACALHGPCTEPSSRWRTVVLLGSGTLLVGLALVWGPHIEPLLLRAMRG</sequence>
<dbReference type="EMBL" id="CABFVH010000039">
    <property type="protein sequence ID" value="VUF14743.1"/>
    <property type="molecule type" value="Genomic_DNA"/>
</dbReference>
<evidence type="ECO:0000256" key="9">
    <source>
        <dbReference type="ARBA" id="ARBA00022723"/>
    </source>
</evidence>
<keyword evidence="9" id="KW-0479">Metal-binding</keyword>
<evidence type="ECO:0000256" key="6">
    <source>
        <dbReference type="ARBA" id="ARBA00022475"/>
    </source>
</evidence>
<dbReference type="Pfam" id="PF02411">
    <property type="entry name" value="MerT"/>
    <property type="match status" value="1"/>
</dbReference>
<evidence type="ECO:0000256" key="11">
    <source>
        <dbReference type="ARBA" id="ARBA00022989"/>
    </source>
</evidence>
<reference evidence="17 18" key="1">
    <citation type="submission" date="2019-06" db="EMBL/GenBank/DDBJ databases">
        <authorList>
            <person name="Rodrigo-Torres L."/>
            <person name="Arahal R. D."/>
            <person name="Lucena T."/>
        </authorList>
    </citation>
    <scope>NUCLEOTIDE SEQUENCE [LARGE SCALE GENOMIC DNA]</scope>
    <source>
        <strain evidence="17 18">SW08-7</strain>
    </source>
</reference>
<feature type="transmembrane region" description="Helical" evidence="15">
    <location>
        <begin position="106"/>
        <end position="125"/>
    </location>
</feature>
<evidence type="ECO:0000256" key="4">
    <source>
        <dbReference type="ARBA" id="ARBA00022448"/>
    </source>
</evidence>
<reference evidence="16" key="3">
    <citation type="submission" date="2021-08" db="EMBL/GenBank/DDBJ databases">
        <authorList>
            <person name="Tani A."/>
            <person name="Ola A."/>
            <person name="Ogura Y."/>
            <person name="Katsura K."/>
            <person name="Hayashi T."/>
        </authorList>
    </citation>
    <scope>NUCLEOTIDE SEQUENCE</scope>
    <source>
        <strain evidence="16">DSM 22415</strain>
    </source>
</reference>
<evidence type="ECO:0000256" key="13">
    <source>
        <dbReference type="ARBA" id="ARBA00030934"/>
    </source>
</evidence>
<keyword evidence="12 15" id="KW-0472">Membrane</keyword>
<feature type="transmembrane region" description="Helical" evidence="15">
    <location>
        <begin position="69"/>
        <end position="86"/>
    </location>
</feature>
<keyword evidence="8 15" id="KW-0812">Transmembrane</keyword>
<dbReference type="GO" id="GO:0046872">
    <property type="term" value="F:metal ion binding"/>
    <property type="evidence" value="ECO:0007669"/>
    <property type="project" value="UniProtKB-KW"/>
</dbReference>
<evidence type="ECO:0000256" key="1">
    <source>
        <dbReference type="ARBA" id="ARBA00004429"/>
    </source>
</evidence>
<keyword evidence="11 15" id="KW-1133">Transmembrane helix</keyword>
<keyword evidence="7" id="KW-0997">Cell inner membrane</keyword>
<dbReference type="EMBL" id="BPQI01000062">
    <property type="protein sequence ID" value="GJD56483.1"/>
    <property type="molecule type" value="Genomic_DNA"/>
</dbReference>
<evidence type="ECO:0000313" key="19">
    <source>
        <dbReference type="Proteomes" id="UP001055303"/>
    </source>
</evidence>
<name>A0A564G2L6_9HYPH</name>
<evidence type="ECO:0000256" key="7">
    <source>
        <dbReference type="ARBA" id="ARBA00022519"/>
    </source>
</evidence>
<evidence type="ECO:0000313" key="18">
    <source>
        <dbReference type="Proteomes" id="UP000401717"/>
    </source>
</evidence>
<keyword evidence="6" id="KW-1003">Cell membrane</keyword>
<feature type="transmembrane region" description="Helical" evidence="15">
    <location>
        <begin position="45"/>
        <end position="63"/>
    </location>
</feature>
<reference evidence="16" key="2">
    <citation type="journal article" date="2021" name="Front. Microbiol.">
        <title>Comprehensive Comparative Genomics and Phenotyping of Methylobacterium Species.</title>
        <authorList>
            <person name="Alessa O."/>
            <person name="Ogura Y."/>
            <person name="Fujitani Y."/>
            <person name="Takami H."/>
            <person name="Hayashi T."/>
            <person name="Sahin N."/>
            <person name="Tani A."/>
        </authorList>
    </citation>
    <scope>NUCLEOTIDE SEQUENCE</scope>
    <source>
        <strain evidence="16">DSM 22415</strain>
    </source>
</reference>
<evidence type="ECO:0000256" key="10">
    <source>
        <dbReference type="ARBA" id="ARBA00022914"/>
    </source>
</evidence>
<proteinExistence type="inferred from homology"/>
<evidence type="ECO:0000256" key="8">
    <source>
        <dbReference type="ARBA" id="ARBA00022692"/>
    </source>
</evidence>
<dbReference type="InterPro" id="IPR003457">
    <property type="entry name" value="Transprt_MerT"/>
</dbReference>
<evidence type="ECO:0000256" key="2">
    <source>
        <dbReference type="ARBA" id="ARBA00008224"/>
    </source>
</evidence>
<evidence type="ECO:0000256" key="3">
    <source>
        <dbReference type="ARBA" id="ARBA00017053"/>
    </source>
</evidence>
<dbReference type="Proteomes" id="UP000401717">
    <property type="component" value="Unassembled WGS sequence"/>
</dbReference>
<dbReference type="RefSeq" id="WP_186383960.1">
    <property type="nucleotide sequence ID" value="NZ_BPQI01000062.1"/>
</dbReference>
<protein>
    <recommendedName>
        <fullName evidence="3">Mercuric transport protein MerT</fullName>
    </recommendedName>
    <alternativeName>
        <fullName evidence="13">Mercury ion transport protein</fullName>
    </alternativeName>
</protein>
<evidence type="ECO:0000256" key="14">
    <source>
        <dbReference type="ARBA" id="ARBA00045720"/>
    </source>
</evidence>
<keyword evidence="10" id="KW-0476">Mercury</keyword>
<comment type="similarity">
    <text evidence="2">Belongs to the MerT family.</text>
</comment>
<evidence type="ECO:0000256" key="12">
    <source>
        <dbReference type="ARBA" id="ARBA00023136"/>
    </source>
</evidence>
<keyword evidence="19" id="KW-1185">Reference proteome</keyword>
<comment type="subcellular location">
    <subcellularLocation>
        <location evidence="1">Cell inner membrane</location>
        <topology evidence="1">Multi-pass membrane protein</topology>
    </subcellularLocation>
</comment>
<dbReference type="Proteomes" id="UP001055303">
    <property type="component" value="Unassembled WGS sequence"/>
</dbReference>
<organism evidence="17 18">
    <name type="scientific">Methylobacterium dankookense</name>
    <dbReference type="NCBI Taxonomy" id="560405"/>
    <lineage>
        <taxon>Bacteria</taxon>
        <taxon>Pseudomonadati</taxon>
        <taxon>Pseudomonadota</taxon>
        <taxon>Alphaproteobacteria</taxon>
        <taxon>Hyphomicrobiales</taxon>
        <taxon>Methylobacteriaceae</taxon>
        <taxon>Methylobacterium</taxon>
    </lineage>
</organism>
<keyword evidence="4" id="KW-0813">Transport</keyword>
<accession>A0A564G2L6</accession>
<dbReference type="AlphaFoldDB" id="A0A564G2L6"/>